<dbReference type="SMART" id="SM00028">
    <property type="entry name" value="TPR"/>
    <property type="match status" value="8"/>
</dbReference>
<dbReference type="Ensembl" id="ENSSMAT00000065640.1">
    <property type="protein sequence ID" value="ENSSMAP00000044991.1"/>
    <property type="gene ID" value="ENSSMAG00000004472.2"/>
</dbReference>
<feature type="repeat" description="TPR" evidence="1">
    <location>
        <begin position="320"/>
        <end position="353"/>
    </location>
</feature>
<dbReference type="GO" id="GO:0097730">
    <property type="term" value="C:non-motile cilium"/>
    <property type="evidence" value="ECO:0007669"/>
    <property type="project" value="TreeGrafter"/>
</dbReference>
<dbReference type="GO" id="GO:0034464">
    <property type="term" value="C:BBSome"/>
    <property type="evidence" value="ECO:0007669"/>
    <property type="project" value="InterPro"/>
</dbReference>
<sequence length="475" mass="53838">MEVTMDPLFLAWSYLRRRKLQQCSDICSKILQDSPYDQAAWSLKTRALTEMVYVDEVEVDQEGIAEMMLDESSIAQVARPGTSLRLPGTSQGGGPTPAVRPMTQSGRPITGFVRPSTQSGRPGTMEQAIKTPRTASTARPVTSASGRFIRLGTTLFEFIFHHENDVKNALDLAAQATEHAQFKDWWWKVQLGKCYYRLGLYREAEKQFRSALNHQEVVDTFLYLAKVYQRLDQPITALNLFKQGLDHFPGEVTLLTGIARIHEEMNNISSATEYYKDVLKQDNTHVEAIACIGSNHFYTDQPEIALRFYRRLLQMGVYNCQLYNNLGLCCFYAQQYDMTLSSFERALTLANNDEEQADVWYNIGHVGVGIGDLTLAYQCFKLALAFNNDHAEAYNNLAVLELRKGRIEQSKAFLQTAASLAPHMYEPHFNLSILSEKIGDLQSSYTAAQKSEDAFPEHVDTQQLLKQPRQHFAVL</sequence>
<dbReference type="PANTHER" id="PTHR44177:SF1">
    <property type="entry name" value="TETRATRICOPEPTIDE REPEAT PROTEIN 8"/>
    <property type="match status" value="1"/>
</dbReference>
<proteinExistence type="predicted"/>
<evidence type="ECO:0000256" key="1">
    <source>
        <dbReference type="PROSITE-ProRule" id="PRU00339"/>
    </source>
</evidence>
<evidence type="ECO:0000256" key="2">
    <source>
        <dbReference type="SAM" id="MobiDB-lite"/>
    </source>
</evidence>
<dbReference type="AlphaFoldDB" id="A0A8D3CCI3"/>
<dbReference type="Proteomes" id="UP000694558">
    <property type="component" value="Chromosome 17"/>
</dbReference>
<name>A0A8D3CCI3_SCOMX</name>
<keyword evidence="1" id="KW-0802">TPR repeat</keyword>
<dbReference type="GO" id="GO:0036064">
    <property type="term" value="C:ciliary basal body"/>
    <property type="evidence" value="ECO:0007669"/>
    <property type="project" value="TreeGrafter"/>
</dbReference>
<dbReference type="GeneTree" id="ENSGT00940000156816"/>
<dbReference type="InterPro" id="IPR028796">
    <property type="entry name" value="BBS8"/>
</dbReference>
<accession>A0A8D3CCI3</accession>
<evidence type="ECO:0000313" key="3">
    <source>
        <dbReference type="Ensembl" id="ENSSMAP00000044991.1"/>
    </source>
</evidence>
<dbReference type="Gene3D" id="1.25.40.10">
    <property type="entry name" value="Tetratricopeptide repeat domain"/>
    <property type="match status" value="1"/>
</dbReference>
<evidence type="ECO:0008006" key="5">
    <source>
        <dbReference type="Google" id="ProtNLM"/>
    </source>
</evidence>
<dbReference type="PROSITE" id="PS50005">
    <property type="entry name" value="TPR"/>
    <property type="match status" value="2"/>
</dbReference>
<feature type="repeat" description="TPR" evidence="1">
    <location>
        <begin position="357"/>
        <end position="390"/>
    </location>
</feature>
<dbReference type="InterPro" id="IPR019734">
    <property type="entry name" value="TPR_rpt"/>
</dbReference>
<dbReference type="PANTHER" id="PTHR44177">
    <property type="entry name" value="TETRATRICOPEPTIDE REPEAT PROTEIN 8"/>
    <property type="match status" value="1"/>
</dbReference>
<protein>
    <recommendedName>
        <fullName evidence="5">Tetratricopeptide repeat protein 8</fullName>
    </recommendedName>
</protein>
<reference evidence="3" key="2">
    <citation type="submission" date="2025-08" db="UniProtKB">
        <authorList>
            <consortium name="Ensembl"/>
        </authorList>
    </citation>
    <scope>IDENTIFICATION</scope>
</reference>
<dbReference type="CDD" id="cd21341">
    <property type="entry name" value="TTC8_N"/>
    <property type="match status" value="1"/>
</dbReference>
<dbReference type="GO" id="GO:1905515">
    <property type="term" value="P:non-motile cilium assembly"/>
    <property type="evidence" value="ECO:0007669"/>
    <property type="project" value="InterPro"/>
</dbReference>
<dbReference type="SUPFAM" id="SSF48452">
    <property type="entry name" value="TPR-like"/>
    <property type="match status" value="1"/>
</dbReference>
<reference evidence="3" key="1">
    <citation type="submission" date="2023-05" db="EMBL/GenBank/DDBJ databases">
        <title>High-quality long-read genome of Scophthalmus maximus.</title>
        <authorList>
            <person name="Lien S."/>
            <person name="Martinez P."/>
        </authorList>
    </citation>
    <scope>NUCLEOTIDE SEQUENCE [LARGE SCALE GENOMIC DNA]</scope>
</reference>
<gene>
    <name evidence="3" type="primary">ttc8</name>
</gene>
<evidence type="ECO:0000313" key="4">
    <source>
        <dbReference type="Proteomes" id="UP000694558"/>
    </source>
</evidence>
<dbReference type="SUPFAM" id="SSF81901">
    <property type="entry name" value="HCP-like"/>
    <property type="match status" value="1"/>
</dbReference>
<dbReference type="FunFam" id="1.25.40.10:FF:000300">
    <property type="entry name" value="Tetratricopeptide repeat domain 8"/>
    <property type="match status" value="1"/>
</dbReference>
<dbReference type="Pfam" id="PF13181">
    <property type="entry name" value="TPR_8"/>
    <property type="match status" value="2"/>
</dbReference>
<feature type="region of interest" description="Disordered" evidence="2">
    <location>
        <begin position="84"/>
        <end position="137"/>
    </location>
</feature>
<dbReference type="InterPro" id="IPR011990">
    <property type="entry name" value="TPR-like_helical_dom_sf"/>
</dbReference>
<organism evidence="3 4">
    <name type="scientific">Scophthalmus maximus</name>
    <name type="common">Turbot</name>
    <name type="synonym">Psetta maxima</name>
    <dbReference type="NCBI Taxonomy" id="52904"/>
    <lineage>
        <taxon>Eukaryota</taxon>
        <taxon>Metazoa</taxon>
        <taxon>Chordata</taxon>
        <taxon>Craniata</taxon>
        <taxon>Vertebrata</taxon>
        <taxon>Euteleostomi</taxon>
        <taxon>Actinopterygii</taxon>
        <taxon>Neopterygii</taxon>
        <taxon>Teleostei</taxon>
        <taxon>Neoteleostei</taxon>
        <taxon>Acanthomorphata</taxon>
        <taxon>Carangaria</taxon>
        <taxon>Pleuronectiformes</taxon>
        <taxon>Pleuronectoidei</taxon>
        <taxon>Scophthalmidae</taxon>
        <taxon>Scophthalmus</taxon>
    </lineage>
</organism>